<dbReference type="SMART" id="SM00450">
    <property type="entry name" value="RHOD"/>
    <property type="match status" value="1"/>
</dbReference>
<protein>
    <submittedName>
        <fullName evidence="2">Rhodanese-related sulfurtransferase</fullName>
    </submittedName>
</protein>
<name>A0A4R3NWP7_9HYPH</name>
<dbReference type="Gene3D" id="3.40.250.10">
    <property type="entry name" value="Rhodanese-like domain"/>
    <property type="match status" value="1"/>
</dbReference>
<sequence>MKTEHLDNGTIETWTPDEVFEALQAGSIVLIDVRTPAEYAFEHIEGSLLSPMAFTDPKSFPTQETKKIVLHCGSGVRSGRVSEMCLKAGFERIAHMEGGFGAWKAGKLPHISTDMATGAPKRVSP</sequence>
<evidence type="ECO:0000313" key="3">
    <source>
        <dbReference type="Proteomes" id="UP000295097"/>
    </source>
</evidence>
<dbReference type="PANTHER" id="PTHR44086:SF10">
    <property type="entry name" value="THIOSULFATE SULFURTRANSFERASE_RHODANESE-LIKE DOMAIN-CONTAINING PROTEIN 3"/>
    <property type="match status" value="1"/>
</dbReference>
<keyword evidence="2" id="KW-0808">Transferase</keyword>
<keyword evidence="3" id="KW-1185">Reference proteome</keyword>
<dbReference type="InterPro" id="IPR036873">
    <property type="entry name" value="Rhodanese-like_dom_sf"/>
</dbReference>
<dbReference type="PANTHER" id="PTHR44086">
    <property type="entry name" value="THIOSULFATE SULFURTRANSFERASE RDL2, MITOCHONDRIAL-RELATED"/>
    <property type="match status" value="1"/>
</dbReference>
<dbReference type="InterPro" id="IPR001763">
    <property type="entry name" value="Rhodanese-like_dom"/>
</dbReference>
<reference evidence="2 3" key="1">
    <citation type="submission" date="2019-03" db="EMBL/GenBank/DDBJ databases">
        <title>Freshwater and sediment microbial communities from various areas in North America, analyzing microbe dynamics in response to fracking.</title>
        <authorList>
            <person name="Lamendella R."/>
        </authorList>
    </citation>
    <scope>NUCLEOTIDE SEQUENCE [LARGE SCALE GENOMIC DNA]</scope>
    <source>
        <strain evidence="2 3">175.2</strain>
    </source>
</reference>
<dbReference type="EMBL" id="SMAR01000002">
    <property type="protein sequence ID" value="TCT44497.1"/>
    <property type="molecule type" value="Genomic_DNA"/>
</dbReference>
<dbReference type="AlphaFoldDB" id="A0A4R3NWP7"/>
<dbReference type="RefSeq" id="WP_132307891.1">
    <property type="nucleotide sequence ID" value="NZ_SMAR01000002.1"/>
</dbReference>
<evidence type="ECO:0000259" key="1">
    <source>
        <dbReference type="PROSITE" id="PS50206"/>
    </source>
</evidence>
<gene>
    <name evidence="2" type="ORF">EDC90_100245</name>
</gene>
<dbReference type="CDD" id="cd00158">
    <property type="entry name" value="RHOD"/>
    <property type="match status" value="1"/>
</dbReference>
<evidence type="ECO:0000313" key="2">
    <source>
        <dbReference type="EMBL" id="TCT44497.1"/>
    </source>
</evidence>
<dbReference type="PROSITE" id="PS50206">
    <property type="entry name" value="RHODANESE_3"/>
    <property type="match status" value="1"/>
</dbReference>
<organism evidence="2 3">
    <name type="scientific">Martelella mediterranea</name>
    <dbReference type="NCBI Taxonomy" id="293089"/>
    <lineage>
        <taxon>Bacteria</taxon>
        <taxon>Pseudomonadati</taxon>
        <taxon>Pseudomonadota</taxon>
        <taxon>Alphaproteobacteria</taxon>
        <taxon>Hyphomicrobiales</taxon>
        <taxon>Aurantimonadaceae</taxon>
        <taxon>Martelella</taxon>
    </lineage>
</organism>
<dbReference type="SUPFAM" id="SSF52821">
    <property type="entry name" value="Rhodanese/Cell cycle control phosphatase"/>
    <property type="match status" value="1"/>
</dbReference>
<dbReference type="GO" id="GO:0004792">
    <property type="term" value="F:thiosulfate-cyanide sulfurtransferase activity"/>
    <property type="evidence" value="ECO:0007669"/>
    <property type="project" value="TreeGrafter"/>
</dbReference>
<comment type="caution">
    <text evidence="2">The sequence shown here is derived from an EMBL/GenBank/DDBJ whole genome shotgun (WGS) entry which is preliminary data.</text>
</comment>
<dbReference type="OrthoDB" id="9802991at2"/>
<proteinExistence type="predicted"/>
<dbReference type="Pfam" id="PF00581">
    <property type="entry name" value="Rhodanese"/>
    <property type="match status" value="1"/>
</dbReference>
<feature type="domain" description="Rhodanese" evidence="1">
    <location>
        <begin position="24"/>
        <end position="112"/>
    </location>
</feature>
<dbReference type="Proteomes" id="UP000295097">
    <property type="component" value="Unassembled WGS sequence"/>
</dbReference>
<accession>A0A4R3NWP7</accession>